<dbReference type="EMBL" id="OU594953">
    <property type="protein sequence ID" value="CAG9279662.1"/>
    <property type="molecule type" value="Genomic_DNA"/>
</dbReference>
<sequence>MRVPSPVESTRWLPSASTSAKLFGVGATIGPVVDSLHNQVLLRYNIAPITIDWPSSWAGTSDSTLIATTASHFFCSSWTVPPLLGVAYIVLGGILPRLFQKGINAVSPSLTDQPSVDDSQNESTLERTLRWKAILAVLSTAAIIQLSDFWTTHPDATRAVLGTLIEQPAEQHILALLLLAVLQWAVLDGTLAALLVASITSIGGPLSELPLVAANVWTYLPSAADYTPLLNIEWPLLASLLGDDYATLALSSITGPCYFAVTMDAIALARWFDVNARVEISKDR</sequence>
<reference evidence="1" key="1">
    <citation type="submission" date="2022-02" db="EMBL/GenBank/DDBJ databases">
        <authorList>
            <person name="Giguere J D."/>
        </authorList>
    </citation>
    <scope>NUCLEOTIDE SEQUENCE</scope>
    <source>
        <strain evidence="1">CCAP 1055/1</strain>
    </source>
</reference>
<name>A0A8J9X2H9_PHATR</name>
<accession>A0A8J9X2H9</accession>
<dbReference type="PANTHER" id="PTHR36774:SF1">
    <property type="entry name" value="INSULIN-INDUCED PROTEIN"/>
    <property type="match status" value="1"/>
</dbReference>
<dbReference type="PANTHER" id="PTHR36774">
    <property type="entry name" value="INSULIN-INDUCED PROTEIN"/>
    <property type="match status" value="1"/>
</dbReference>
<proteinExistence type="predicted"/>
<gene>
    <name evidence="1" type="ORF">PTTT1_LOCUS10793</name>
</gene>
<organism evidence="1">
    <name type="scientific">Phaeodactylum tricornutum</name>
    <name type="common">Diatom</name>
    <dbReference type="NCBI Taxonomy" id="2850"/>
    <lineage>
        <taxon>Eukaryota</taxon>
        <taxon>Sar</taxon>
        <taxon>Stramenopiles</taxon>
        <taxon>Ochrophyta</taxon>
        <taxon>Bacillariophyta</taxon>
        <taxon>Bacillariophyceae</taxon>
        <taxon>Bacillariophycidae</taxon>
        <taxon>Naviculales</taxon>
        <taxon>Phaeodactylaceae</taxon>
        <taxon>Phaeodactylum</taxon>
    </lineage>
</organism>
<dbReference type="AlphaFoldDB" id="A0A8J9X2H9"/>
<evidence type="ECO:0000313" key="1">
    <source>
        <dbReference type="EMBL" id="CAG9279662.1"/>
    </source>
</evidence>
<protein>
    <submittedName>
        <fullName evidence="1">Uncharacterized protein</fullName>
    </submittedName>
</protein>
<dbReference type="Proteomes" id="UP000836788">
    <property type="component" value="Chromosome 12"/>
</dbReference>